<organism evidence="2 3">
    <name type="scientific">Trametes cubensis</name>
    <dbReference type="NCBI Taxonomy" id="1111947"/>
    <lineage>
        <taxon>Eukaryota</taxon>
        <taxon>Fungi</taxon>
        <taxon>Dikarya</taxon>
        <taxon>Basidiomycota</taxon>
        <taxon>Agaricomycotina</taxon>
        <taxon>Agaricomycetes</taxon>
        <taxon>Polyporales</taxon>
        <taxon>Polyporaceae</taxon>
        <taxon>Trametes</taxon>
    </lineage>
</organism>
<dbReference type="EMBL" id="JAPEVG010000305">
    <property type="protein sequence ID" value="KAJ8469111.1"/>
    <property type="molecule type" value="Genomic_DNA"/>
</dbReference>
<comment type="caution">
    <text evidence="2">The sequence shown here is derived from an EMBL/GenBank/DDBJ whole genome shotgun (WGS) entry which is preliminary data.</text>
</comment>
<evidence type="ECO:0000313" key="2">
    <source>
        <dbReference type="EMBL" id="KAJ8469111.1"/>
    </source>
</evidence>
<sequence>MPYDICDNDPRVLESPVSDWIERLACNPEPISLTPTRSVSLEPLAYRHDPATGYPQDLLLDPEFGSYRTNVWQVEEPSGAGVLQVSAPSGFGQSILEENNEISSCNQYDQVLPLPSHMYPYNGAFFKCSLLGAGGVLAPSCEPGHCTTGSSHNGGVQRVTQSEVMGPSPPYESAPVTDSDNFTIGLSIQGRQNMLDGSDGRGWNIQEVSADPLGMKTRDSGKGRPKYYLCNICKQNLLVHNRTQHMETHRKPLEERKHFACAHVGCKAGPWTRKNDLTRHEEKKHQHIDAYSSHAAAD</sequence>
<evidence type="ECO:0000313" key="3">
    <source>
        <dbReference type="Proteomes" id="UP001215151"/>
    </source>
</evidence>
<dbReference type="AlphaFoldDB" id="A0AAD7TNM7"/>
<keyword evidence="3" id="KW-1185">Reference proteome</keyword>
<feature type="region of interest" description="Disordered" evidence="1">
    <location>
        <begin position="279"/>
        <end position="298"/>
    </location>
</feature>
<dbReference type="Proteomes" id="UP001215151">
    <property type="component" value="Unassembled WGS sequence"/>
</dbReference>
<evidence type="ECO:0000256" key="1">
    <source>
        <dbReference type="SAM" id="MobiDB-lite"/>
    </source>
</evidence>
<proteinExistence type="predicted"/>
<protein>
    <recommendedName>
        <fullName evidence="4">C2H2-type domain-containing protein</fullName>
    </recommendedName>
</protein>
<reference evidence="2" key="1">
    <citation type="submission" date="2022-11" db="EMBL/GenBank/DDBJ databases">
        <title>Genome Sequence of Cubamyces cubensis.</title>
        <authorList>
            <person name="Buettner E."/>
        </authorList>
    </citation>
    <scope>NUCLEOTIDE SEQUENCE</scope>
    <source>
        <strain evidence="2">MPL-01</strain>
    </source>
</reference>
<name>A0AAD7TNM7_9APHY</name>
<gene>
    <name evidence="2" type="ORF">ONZ51_g9208</name>
</gene>
<feature type="compositionally biased region" description="Basic and acidic residues" evidence="1">
    <location>
        <begin position="279"/>
        <end position="288"/>
    </location>
</feature>
<accession>A0AAD7TNM7</accession>
<evidence type="ECO:0008006" key="4">
    <source>
        <dbReference type="Google" id="ProtNLM"/>
    </source>
</evidence>